<dbReference type="Gene3D" id="1.20.1280.50">
    <property type="match status" value="1"/>
</dbReference>
<evidence type="ECO:0000313" key="3">
    <source>
        <dbReference type="Proteomes" id="UP000467841"/>
    </source>
</evidence>
<dbReference type="EMBL" id="CACVBM020000333">
    <property type="protein sequence ID" value="CAA7017771.1"/>
    <property type="molecule type" value="Genomic_DNA"/>
</dbReference>
<dbReference type="Proteomes" id="UP000467841">
    <property type="component" value="Unassembled WGS sequence"/>
</dbReference>
<dbReference type="InterPro" id="IPR050796">
    <property type="entry name" value="SCF_F-box_component"/>
</dbReference>
<protein>
    <recommendedName>
        <fullName evidence="1">F-box domain-containing protein</fullName>
    </recommendedName>
</protein>
<dbReference type="OrthoDB" id="1023747at2759"/>
<dbReference type="Pfam" id="PF07734">
    <property type="entry name" value="FBA_1"/>
    <property type="match status" value="1"/>
</dbReference>
<feature type="domain" description="F-box" evidence="1">
    <location>
        <begin position="4"/>
        <end position="49"/>
    </location>
</feature>
<dbReference type="SUPFAM" id="SSF81383">
    <property type="entry name" value="F-box domain"/>
    <property type="match status" value="1"/>
</dbReference>
<dbReference type="InterPro" id="IPR036047">
    <property type="entry name" value="F-box-like_dom_sf"/>
</dbReference>
<gene>
    <name evidence="2" type="ORF">MERR_LOCUS5006</name>
</gene>
<dbReference type="InterPro" id="IPR006527">
    <property type="entry name" value="F-box-assoc_dom_typ1"/>
</dbReference>
<keyword evidence="3" id="KW-1185">Reference proteome</keyword>
<dbReference type="SMART" id="SM00256">
    <property type="entry name" value="FBOX"/>
    <property type="match status" value="1"/>
</dbReference>
<evidence type="ECO:0000313" key="2">
    <source>
        <dbReference type="EMBL" id="CAA7017771.1"/>
    </source>
</evidence>
<dbReference type="PANTHER" id="PTHR31672">
    <property type="entry name" value="BNACNNG10540D PROTEIN"/>
    <property type="match status" value="1"/>
</dbReference>
<dbReference type="NCBIfam" id="TIGR01640">
    <property type="entry name" value="F_box_assoc_1"/>
    <property type="match status" value="1"/>
</dbReference>
<dbReference type="PROSITE" id="PS50181">
    <property type="entry name" value="FBOX"/>
    <property type="match status" value="1"/>
</dbReference>
<name>A0A6D2HSZ0_9BRAS</name>
<comment type="caution">
    <text evidence="2">The sequence shown here is derived from an EMBL/GenBank/DDBJ whole genome shotgun (WGS) entry which is preliminary data.</text>
</comment>
<organism evidence="2 3">
    <name type="scientific">Microthlaspi erraticum</name>
    <dbReference type="NCBI Taxonomy" id="1685480"/>
    <lineage>
        <taxon>Eukaryota</taxon>
        <taxon>Viridiplantae</taxon>
        <taxon>Streptophyta</taxon>
        <taxon>Embryophyta</taxon>
        <taxon>Tracheophyta</taxon>
        <taxon>Spermatophyta</taxon>
        <taxon>Magnoliopsida</taxon>
        <taxon>eudicotyledons</taxon>
        <taxon>Gunneridae</taxon>
        <taxon>Pentapetalae</taxon>
        <taxon>rosids</taxon>
        <taxon>malvids</taxon>
        <taxon>Brassicales</taxon>
        <taxon>Brassicaceae</taxon>
        <taxon>Coluteocarpeae</taxon>
        <taxon>Microthlaspi</taxon>
    </lineage>
</organism>
<dbReference type="PANTHER" id="PTHR31672:SF13">
    <property type="entry name" value="F-BOX PROTEIN CPR30-LIKE"/>
    <property type="match status" value="1"/>
</dbReference>
<accession>A0A6D2HSZ0</accession>
<dbReference type="Pfam" id="PF00646">
    <property type="entry name" value="F-box"/>
    <property type="match status" value="1"/>
</dbReference>
<reference evidence="2" key="1">
    <citation type="submission" date="2020-01" db="EMBL/GenBank/DDBJ databases">
        <authorList>
            <person name="Mishra B."/>
        </authorList>
    </citation>
    <scope>NUCLEOTIDE SEQUENCE [LARGE SCALE GENOMIC DNA]</scope>
</reference>
<sequence length="449" mass="52163">MTTTTTISNLPAELVEKIISRIPLTSMRSVRLTCRNWDTLFKSRSFTELHIGKIAAAAAREGESPPVIVLMEHQLYLMSVTANSGIDADPSTQPKGKLIRNDSDQQVKIHQIYDCEGLLLCTLEDDKRIVVWNPYLGQTRWIKLRFYFEYPRDGTDRYRYALGYDETDKTCRSYKILRFMDVNLAHWDHYVPYEPKDDPLWYEIYDFDSGEWTTLDVGNPHWFINFDSFGVSLKGNTYWKASPRILDDGFVKYFICFDFTRNRFGPLLPLPLMALDHEPVTLSCVREEKLAVFYQKDVRALTTKVWITQTIEAKEVSWIQFLTLDMNPDLLGLNPCLSVGSFFIDEEKKVAVVFGKDKCTERHKVYVIGESGHFREVPLQEYTDRWSLMRACCYVPSLAQIKQPRGGQREQQISLAPVLERLKISRFLSFGQQMLMTKENGRALYLNIQ</sequence>
<proteinExistence type="predicted"/>
<dbReference type="InterPro" id="IPR017451">
    <property type="entry name" value="F-box-assoc_interact_dom"/>
</dbReference>
<dbReference type="InterPro" id="IPR001810">
    <property type="entry name" value="F-box_dom"/>
</dbReference>
<dbReference type="AlphaFoldDB" id="A0A6D2HSZ0"/>
<evidence type="ECO:0000259" key="1">
    <source>
        <dbReference type="PROSITE" id="PS50181"/>
    </source>
</evidence>